<dbReference type="GO" id="GO:0031966">
    <property type="term" value="C:mitochondrial membrane"/>
    <property type="evidence" value="ECO:0007669"/>
    <property type="project" value="UniProtKB-SubCell"/>
</dbReference>
<comment type="function">
    <text evidence="1">Core subunit of the mitochondrial membrane respiratory chain NADH dehydrogenase (Complex I) that is believed to belong to the minimal assembly required for catalysis. Complex I functions in the transfer of electrons from NADH to the respiratory chain. The immediate electron acceptor for the enzyme is believed to be ubiquinone.</text>
</comment>
<evidence type="ECO:0000256" key="14">
    <source>
        <dbReference type="ARBA" id="ARBA00031029"/>
    </source>
</evidence>
<keyword evidence="10 16" id="KW-1133">Transmembrane helix</keyword>
<evidence type="ECO:0000256" key="2">
    <source>
        <dbReference type="ARBA" id="ARBA00004225"/>
    </source>
</evidence>
<dbReference type="InterPro" id="IPR000440">
    <property type="entry name" value="NADH_UbQ/plastoQ_OxRdtase_su3"/>
</dbReference>
<evidence type="ECO:0000256" key="9">
    <source>
        <dbReference type="ARBA" id="ARBA00022982"/>
    </source>
</evidence>
<feature type="transmembrane region" description="Helical" evidence="16">
    <location>
        <begin position="6"/>
        <end position="27"/>
    </location>
</feature>
<evidence type="ECO:0000256" key="6">
    <source>
        <dbReference type="ARBA" id="ARBA00022660"/>
    </source>
</evidence>
<dbReference type="GO" id="GO:0008137">
    <property type="term" value="F:NADH dehydrogenase (ubiquinone) activity"/>
    <property type="evidence" value="ECO:0007669"/>
    <property type="project" value="UniProtKB-EC"/>
</dbReference>
<dbReference type="FunFam" id="1.20.58.1610:FF:000009">
    <property type="entry name" value="NADH-ubiquinone oxidoreductase chain 3"/>
    <property type="match status" value="1"/>
</dbReference>
<evidence type="ECO:0000256" key="16">
    <source>
        <dbReference type="SAM" id="Phobius"/>
    </source>
</evidence>
<evidence type="ECO:0000256" key="13">
    <source>
        <dbReference type="ARBA" id="ARBA00023136"/>
    </source>
</evidence>
<protein>
    <recommendedName>
        <fullName evidence="4">NADH-ubiquinone oxidoreductase chain 3</fullName>
    </recommendedName>
    <alternativeName>
        <fullName evidence="14">NADH dehydrogenase subunit 3</fullName>
    </alternativeName>
</protein>
<feature type="transmembrane region" description="Helical" evidence="16">
    <location>
        <begin position="53"/>
        <end position="75"/>
    </location>
</feature>
<evidence type="ECO:0000256" key="1">
    <source>
        <dbReference type="ARBA" id="ARBA00003257"/>
    </source>
</evidence>
<evidence type="ECO:0000256" key="11">
    <source>
        <dbReference type="ARBA" id="ARBA00023027"/>
    </source>
</evidence>
<keyword evidence="6" id="KW-0679">Respiratory chain</keyword>
<reference evidence="18" key="1">
    <citation type="journal article" date="2018" name="Gigascience">
        <title>Genome assembly of the Pink Ipe (Handroanthus impetiginosus, Bignoniaceae), a highly valued, ecologically keystone Neotropical timber forest tree.</title>
        <authorList>
            <person name="Silva-Junior O.B."/>
            <person name="Grattapaglia D."/>
            <person name="Novaes E."/>
            <person name="Collevatti R.G."/>
        </authorList>
    </citation>
    <scope>NUCLEOTIDE SEQUENCE [LARGE SCALE GENOMIC DNA]</scope>
    <source>
        <strain evidence="18">cv. UFG-1</strain>
    </source>
</reference>
<dbReference type="PANTHER" id="PTHR11058:SF9">
    <property type="entry name" value="NADH-UBIQUINONE OXIDOREDUCTASE CHAIN 3"/>
    <property type="match status" value="1"/>
</dbReference>
<feature type="transmembrane region" description="Helical" evidence="16">
    <location>
        <begin position="87"/>
        <end position="114"/>
    </location>
</feature>
<keyword evidence="12" id="KW-0496">Mitochondrion</keyword>
<dbReference type="AlphaFoldDB" id="A0A2G9FVD4"/>
<evidence type="ECO:0000313" key="17">
    <source>
        <dbReference type="EMBL" id="PIM97057.1"/>
    </source>
</evidence>
<evidence type="ECO:0000256" key="3">
    <source>
        <dbReference type="ARBA" id="ARBA00008472"/>
    </source>
</evidence>
<keyword evidence="11" id="KW-0520">NAD</keyword>
<dbReference type="GO" id="GO:0030964">
    <property type="term" value="C:NADH dehydrogenase complex"/>
    <property type="evidence" value="ECO:0007669"/>
    <property type="project" value="TreeGrafter"/>
</dbReference>
<dbReference type="PANTHER" id="PTHR11058">
    <property type="entry name" value="NADH-UBIQUINONE OXIDOREDUCTASE CHAIN 3"/>
    <property type="match status" value="1"/>
</dbReference>
<gene>
    <name evidence="17" type="ORF">CDL12_30480</name>
</gene>
<dbReference type="Proteomes" id="UP000231279">
    <property type="component" value="Unassembled WGS sequence"/>
</dbReference>
<comment type="subcellular location">
    <subcellularLocation>
        <location evidence="2">Mitochondrion membrane</location>
        <topology evidence="2">Multi-pass membrane protein</topology>
    </subcellularLocation>
</comment>
<evidence type="ECO:0000256" key="10">
    <source>
        <dbReference type="ARBA" id="ARBA00022989"/>
    </source>
</evidence>
<keyword evidence="17" id="KW-0560">Oxidoreductase</keyword>
<keyword evidence="8" id="KW-1278">Translocase</keyword>
<evidence type="ECO:0000256" key="15">
    <source>
        <dbReference type="ARBA" id="ARBA00049551"/>
    </source>
</evidence>
<dbReference type="GO" id="GO:0016491">
    <property type="term" value="F:oxidoreductase activity"/>
    <property type="evidence" value="ECO:0007669"/>
    <property type="project" value="UniProtKB-KW"/>
</dbReference>
<accession>A0A2G9FVD4</accession>
<comment type="similarity">
    <text evidence="3">Belongs to the complex I subunit 3 family.</text>
</comment>
<dbReference type="Gene3D" id="1.20.58.1610">
    <property type="entry name" value="NADH:ubiquinone/plastoquinone oxidoreductase, chain 3"/>
    <property type="match status" value="1"/>
</dbReference>
<evidence type="ECO:0000256" key="12">
    <source>
        <dbReference type="ARBA" id="ARBA00023128"/>
    </source>
</evidence>
<evidence type="ECO:0000256" key="8">
    <source>
        <dbReference type="ARBA" id="ARBA00022967"/>
    </source>
</evidence>
<evidence type="ECO:0000256" key="5">
    <source>
        <dbReference type="ARBA" id="ARBA00022448"/>
    </source>
</evidence>
<dbReference type="EMBL" id="NKXS01011304">
    <property type="protein sequence ID" value="PIM97057.1"/>
    <property type="molecule type" value="Genomic_DNA"/>
</dbReference>
<proteinExistence type="inferred from homology"/>
<keyword evidence="18" id="KW-1185">Reference proteome</keyword>
<keyword evidence="7 16" id="KW-0812">Transmembrane</keyword>
<comment type="catalytic activity">
    <reaction evidence="15">
        <text>a ubiquinone + NADH + 5 H(+)(in) = a ubiquinol + NAD(+) + 4 H(+)(out)</text>
        <dbReference type="Rhea" id="RHEA:29091"/>
        <dbReference type="Rhea" id="RHEA-COMP:9565"/>
        <dbReference type="Rhea" id="RHEA-COMP:9566"/>
        <dbReference type="ChEBI" id="CHEBI:15378"/>
        <dbReference type="ChEBI" id="CHEBI:16389"/>
        <dbReference type="ChEBI" id="CHEBI:17976"/>
        <dbReference type="ChEBI" id="CHEBI:57540"/>
        <dbReference type="ChEBI" id="CHEBI:57945"/>
        <dbReference type="EC" id="7.1.1.2"/>
    </reaction>
</comment>
<evidence type="ECO:0000256" key="7">
    <source>
        <dbReference type="ARBA" id="ARBA00022692"/>
    </source>
</evidence>
<keyword evidence="5" id="KW-0813">Transport</keyword>
<keyword evidence="13 16" id="KW-0472">Membrane</keyword>
<dbReference type="OrthoDB" id="564062at2759"/>
<dbReference type="Pfam" id="PF00507">
    <property type="entry name" value="Oxidored_q4"/>
    <property type="match status" value="1"/>
</dbReference>
<evidence type="ECO:0000313" key="18">
    <source>
        <dbReference type="Proteomes" id="UP000231279"/>
    </source>
</evidence>
<keyword evidence="9" id="KW-0249">Electron transport</keyword>
<evidence type="ECO:0000256" key="4">
    <source>
        <dbReference type="ARBA" id="ARBA00021007"/>
    </source>
</evidence>
<dbReference type="InterPro" id="IPR038430">
    <property type="entry name" value="NDAH_ubi_oxred_su3_sf"/>
</dbReference>
<comment type="caution">
    <text evidence="17">The sequence shown here is derived from an EMBL/GenBank/DDBJ whole genome shotgun (WGS) entry which is preliminary data.</text>
</comment>
<organism evidence="17 18">
    <name type="scientific">Handroanthus impetiginosus</name>
    <dbReference type="NCBI Taxonomy" id="429701"/>
    <lineage>
        <taxon>Eukaryota</taxon>
        <taxon>Viridiplantae</taxon>
        <taxon>Streptophyta</taxon>
        <taxon>Embryophyta</taxon>
        <taxon>Tracheophyta</taxon>
        <taxon>Spermatophyta</taxon>
        <taxon>Magnoliopsida</taxon>
        <taxon>eudicotyledons</taxon>
        <taxon>Gunneridae</taxon>
        <taxon>Pentapetalae</taxon>
        <taxon>asterids</taxon>
        <taxon>lamiids</taxon>
        <taxon>Lamiales</taxon>
        <taxon>Bignoniaceae</taxon>
        <taxon>Crescentiina</taxon>
        <taxon>Tabebuia alliance</taxon>
        <taxon>Handroanthus</taxon>
    </lineage>
</organism>
<sequence>MATITLFILFVPILVVILLVVNLLLAVHKPDSEKVTAYECGFQPIYGQTRNPFAISFYVVAMLFLIFDLEILLIFPYASCMYSVQSYGFWVVMLFFIVLTIGFVYEMGSGALYFTDQRSSIKKNISQPSKTYKG</sequence>
<name>A0A2G9FVD4_9LAMI</name>